<evidence type="ECO:0000256" key="6">
    <source>
        <dbReference type="ARBA" id="ARBA00023288"/>
    </source>
</evidence>
<feature type="compositionally biased region" description="Low complexity" evidence="7">
    <location>
        <begin position="93"/>
        <end position="109"/>
    </location>
</feature>
<keyword evidence="3" id="KW-0472">Membrane</keyword>
<evidence type="ECO:0000313" key="8">
    <source>
        <dbReference type="EMBL" id="SIO65096.1"/>
    </source>
</evidence>
<evidence type="ECO:0000313" key="9">
    <source>
        <dbReference type="Proteomes" id="UP000185151"/>
    </source>
</evidence>
<dbReference type="EMBL" id="FSRU01000002">
    <property type="protein sequence ID" value="SIO65096.1"/>
    <property type="molecule type" value="Genomic_DNA"/>
</dbReference>
<evidence type="ECO:0008006" key="10">
    <source>
        <dbReference type="Google" id="ProtNLM"/>
    </source>
</evidence>
<dbReference type="RefSeq" id="WP_074301433.1">
    <property type="nucleotide sequence ID" value="NZ_FSRU01000002.1"/>
</dbReference>
<feature type="region of interest" description="Disordered" evidence="7">
    <location>
        <begin position="36"/>
        <end position="109"/>
    </location>
</feature>
<dbReference type="NCBIfam" id="NF047847">
    <property type="entry name" value="SS_mature_LptM"/>
    <property type="match status" value="1"/>
</dbReference>
<keyword evidence="6" id="KW-0449">Lipoprotein</keyword>
<proteinExistence type="predicted"/>
<name>A0A1N6L8V6_9BURK</name>
<keyword evidence="9" id="KW-1185">Reference proteome</keyword>
<gene>
    <name evidence="8" type="ORF">SAMN05444165_6676</name>
</gene>
<keyword evidence="4" id="KW-0564">Palmitate</keyword>
<evidence type="ECO:0000256" key="4">
    <source>
        <dbReference type="ARBA" id="ARBA00023139"/>
    </source>
</evidence>
<reference evidence="8 9" key="1">
    <citation type="submission" date="2016-11" db="EMBL/GenBank/DDBJ databases">
        <authorList>
            <person name="Jaros S."/>
            <person name="Januszkiewicz K."/>
            <person name="Wedrychowicz H."/>
        </authorList>
    </citation>
    <scope>NUCLEOTIDE SEQUENCE [LARGE SCALE GENOMIC DNA]</scope>
    <source>
        <strain evidence="8 9">GAS95</strain>
    </source>
</reference>
<keyword evidence="5" id="KW-0998">Cell outer membrane</keyword>
<feature type="compositionally biased region" description="Polar residues" evidence="7">
    <location>
        <begin position="74"/>
        <end position="83"/>
    </location>
</feature>
<evidence type="ECO:0000256" key="5">
    <source>
        <dbReference type="ARBA" id="ARBA00023237"/>
    </source>
</evidence>
<evidence type="ECO:0000256" key="3">
    <source>
        <dbReference type="ARBA" id="ARBA00023136"/>
    </source>
</evidence>
<organism evidence="8 9">
    <name type="scientific">Paraburkholderia phenazinium</name>
    <dbReference type="NCBI Taxonomy" id="60549"/>
    <lineage>
        <taxon>Bacteria</taxon>
        <taxon>Pseudomonadati</taxon>
        <taxon>Pseudomonadota</taxon>
        <taxon>Betaproteobacteria</taxon>
        <taxon>Burkholderiales</taxon>
        <taxon>Burkholderiaceae</taxon>
        <taxon>Paraburkholderia</taxon>
    </lineage>
</organism>
<dbReference type="Proteomes" id="UP000185151">
    <property type="component" value="Unassembled WGS sequence"/>
</dbReference>
<dbReference type="PROSITE" id="PS51257">
    <property type="entry name" value="PROKAR_LIPOPROTEIN"/>
    <property type="match status" value="1"/>
</dbReference>
<dbReference type="InterPro" id="IPR032831">
    <property type="entry name" value="LptM_cons"/>
</dbReference>
<evidence type="ECO:0000256" key="7">
    <source>
        <dbReference type="SAM" id="MobiDB-lite"/>
    </source>
</evidence>
<keyword evidence="2" id="KW-0732">Signal</keyword>
<dbReference type="AlphaFoldDB" id="A0A1N6L8V6"/>
<protein>
    <recommendedName>
        <fullName evidence="10">Lipoprotein-attachment site-containing protein</fullName>
    </recommendedName>
</protein>
<evidence type="ECO:0000256" key="1">
    <source>
        <dbReference type="ARBA" id="ARBA00004459"/>
    </source>
</evidence>
<accession>A0A1N6L8V6</accession>
<evidence type="ECO:0000256" key="2">
    <source>
        <dbReference type="ARBA" id="ARBA00022729"/>
    </source>
</evidence>
<sequence>MRVVSRMRAIAPGAIVAALVILAGCALGGCGQRGALYMPTVPPLPAKPTDETQAPSPDAAKPDSEAASGAVPDTSGTPLTLSPESELRTVPDAAASAPQQPASGSTPAQ</sequence>
<comment type="subcellular location">
    <subcellularLocation>
        <location evidence="1">Cell outer membrane</location>
        <topology evidence="1">Lipid-anchor</topology>
    </subcellularLocation>
</comment>
<dbReference type="OrthoDB" id="9035120at2"/>